<proteinExistence type="inferred from homology"/>
<evidence type="ECO:0000313" key="12">
    <source>
        <dbReference type="EMBL" id="ERJ13773.1"/>
    </source>
</evidence>
<dbReference type="Pfam" id="PF02780">
    <property type="entry name" value="Transketolase_C"/>
    <property type="match status" value="1"/>
</dbReference>
<feature type="binding site" evidence="10">
    <location>
        <position position="174"/>
    </location>
    <ligand>
        <name>Mg(2+)</name>
        <dbReference type="ChEBI" id="CHEBI:18420"/>
    </ligand>
</feature>
<comment type="cofactor">
    <cofactor evidence="10">
        <name>Mg(2+)</name>
        <dbReference type="ChEBI" id="CHEBI:18420"/>
    </cofactor>
    <text evidence="10">Binds 1 Mg(2+) ion per subunit.</text>
</comment>
<keyword evidence="7 10" id="KW-0784">Thiamine biosynthesis</keyword>
<dbReference type="GO" id="GO:0019288">
    <property type="term" value="P:isopentenyl diphosphate biosynthetic process, methylerythritol 4-phosphate pathway"/>
    <property type="evidence" value="ECO:0007669"/>
    <property type="project" value="TreeGrafter"/>
</dbReference>
<evidence type="ECO:0000256" key="5">
    <source>
        <dbReference type="ARBA" id="ARBA00022723"/>
    </source>
</evidence>
<protein>
    <recommendedName>
        <fullName evidence="10">1-deoxy-D-xylulose-5-phosphate synthase</fullName>
        <ecNumber evidence="10">2.2.1.7</ecNumber>
    </recommendedName>
    <alternativeName>
        <fullName evidence="10">1-deoxyxylulose-5-phosphate synthase</fullName>
        <shortName evidence="10">DXP synthase</shortName>
        <shortName evidence="10">DXPS</shortName>
    </alternativeName>
</protein>
<dbReference type="PROSITE" id="PS00802">
    <property type="entry name" value="TRANSKETOLASE_2"/>
    <property type="match status" value="1"/>
</dbReference>
<dbReference type="CDD" id="cd02007">
    <property type="entry name" value="TPP_DXS"/>
    <property type="match status" value="1"/>
</dbReference>
<comment type="similarity">
    <text evidence="2 10">Belongs to the transketolase family. DXPS subfamily.</text>
</comment>
<feature type="binding site" evidence="10">
    <location>
        <position position="73"/>
    </location>
    <ligand>
        <name>thiamine diphosphate</name>
        <dbReference type="ChEBI" id="CHEBI:58937"/>
    </ligand>
</feature>
<keyword evidence="13" id="KW-1185">Reference proteome</keyword>
<evidence type="ECO:0000256" key="9">
    <source>
        <dbReference type="ARBA" id="ARBA00023229"/>
    </source>
</evidence>
<dbReference type="EC" id="2.2.1.7" evidence="10"/>
<dbReference type="NCBIfam" id="TIGR00204">
    <property type="entry name" value="dxs"/>
    <property type="match status" value="1"/>
</dbReference>
<dbReference type="InterPro" id="IPR005475">
    <property type="entry name" value="Transketolase-like_Pyr-bd"/>
</dbReference>
<accession>U2EFR9</accession>
<dbReference type="GO" id="GO:0005829">
    <property type="term" value="C:cytosol"/>
    <property type="evidence" value="ECO:0007669"/>
    <property type="project" value="TreeGrafter"/>
</dbReference>
<dbReference type="Pfam" id="PF02779">
    <property type="entry name" value="Transket_pyr"/>
    <property type="match status" value="1"/>
</dbReference>
<dbReference type="EMBL" id="AFNU02000001">
    <property type="protein sequence ID" value="ERJ13773.1"/>
    <property type="molecule type" value="Genomic_DNA"/>
</dbReference>
<dbReference type="PANTHER" id="PTHR43322">
    <property type="entry name" value="1-D-DEOXYXYLULOSE 5-PHOSPHATE SYNTHASE-RELATED"/>
    <property type="match status" value="1"/>
</dbReference>
<comment type="function">
    <text evidence="10">Catalyzes the acyloin condensation reaction between C atoms 2 and 3 of pyruvate and glyceraldehyde 3-phosphate to yield 1-deoxy-D-xylulose-5-phosphate (DXP).</text>
</comment>
<sequence>MKELTEIENPSFLKDLSIDELNELSANIREFLINSLSKTGGHLAPNLGVVELTIALHKAFNSPNDKLIWDVGHQTYTHKILTGRTQFFNSLRKYKGLSGFPKLSESEHDVWETGHSSTSISAAAGFVYSRDYKNEDHHVIPIIGDGALTGGMAFEALNHLGHSGKRVIVILNDNEMSISKNVGAFTRMLNHMRTSKKFKRAKRISSSVLSVESHLFDLTKRVKESIKTFMMARNIFEDMGFTYYGPINGHEISELISTFDYCKQLNEPVIIHVVTKKGHGYEPAATDQVGVWHGVGPYELETGKFLKKIDENKRSWSKVISEALLRLAKIDERIVAITPAMKNGSALNQFAEELPDRFIDVGIAEQHAITFAGGLAISGMKPFVSIYSTFLQRAYDQVSHDLARQNLPVVVGIDRSGIVGGDGETHQGIFDIAMLRHIPNVNIIMPRNAREAFNMLYSAFNRNELTFIRYPRGNTFFDIEDDFKFQMIKKGTWTTVKEGNELIFITYGPSVDYIADIIKKHHLNATLINARSIKPLDKQLLKKLLRSNLPIIIFEEAIKIGGLNSAILEFASDYKLRSDHIYSLGIGDAFVPQGDKKFVYKDLNLDEDAILMLVELALLNKKNEESKEKKDTVLWQKRNG</sequence>
<keyword evidence="9 10" id="KW-0414">Isoprene biosynthesis</keyword>
<feature type="binding site" evidence="10">
    <location>
        <begin position="114"/>
        <end position="116"/>
    </location>
    <ligand>
        <name>thiamine diphosphate</name>
        <dbReference type="ChEBI" id="CHEBI:58937"/>
    </ligand>
</feature>
<evidence type="ECO:0000256" key="7">
    <source>
        <dbReference type="ARBA" id="ARBA00022977"/>
    </source>
</evidence>
<feature type="binding site" evidence="10">
    <location>
        <position position="145"/>
    </location>
    <ligand>
        <name>Mg(2+)</name>
        <dbReference type="ChEBI" id="CHEBI:18420"/>
    </ligand>
</feature>
<dbReference type="FunCoup" id="U2EFR9">
    <property type="interactions" value="332"/>
</dbReference>
<evidence type="ECO:0000256" key="4">
    <source>
        <dbReference type="ARBA" id="ARBA00022679"/>
    </source>
</evidence>
<dbReference type="InParanoid" id="U2EFR9"/>
<dbReference type="PANTHER" id="PTHR43322:SF5">
    <property type="entry name" value="1-DEOXY-D-XYLULOSE-5-PHOSPHATE SYNTHASE, CHLOROPLASTIC"/>
    <property type="match status" value="1"/>
</dbReference>
<dbReference type="RefSeq" id="WP_008826121.1">
    <property type="nucleotide sequence ID" value="NZ_AFNU02000001.1"/>
</dbReference>
<dbReference type="eggNOG" id="COG1154">
    <property type="taxonomic scope" value="Bacteria"/>
</dbReference>
<dbReference type="InterPro" id="IPR033248">
    <property type="entry name" value="Transketolase_C"/>
</dbReference>
<dbReference type="Gene3D" id="3.40.50.920">
    <property type="match status" value="1"/>
</dbReference>
<evidence type="ECO:0000256" key="10">
    <source>
        <dbReference type="HAMAP-Rule" id="MF_00315"/>
    </source>
</evidence>
<evidence type="ECO:0000256" key="6">
    <source>
        <dbReference type="ARBA" id="ARBA00022842"/>
    </source>
</evidence>
<dbReference type="SMART" id="SM00861">
    <property type="entry name" value="Transket_pyr"/>
    <property type="match status" value="1"/>
</dbReference>
<dbReference type="GO" id="GO:0009228">
    <property type="term" value="P:thiamine biosynthetic process"/>
    <property type="evidence" value="ECO:0007669"/>
    <property type="project" value="UniProtKB-UniRule"/>
</dbReference>
<gene>
    <name evidence="10 12" type="primary">dxs</name>
    <name evidence="12" type="ORF">HLPCO_000439</name>
</gene>
<name>U2EFR9_9MOLU</name>
<dbReference type="AlphaFoldDB" id="U2EFR9"/>
<feature type="binding site" evidence="10">
    <location>
        <begin position="146"/>
        <end position="147"/>
    </location>
    <ligand>
        <name>thiamine diphosphate</name>
        <dbReference type="ChEBI" id="CHEBI:58937"/>
    </ligand>
</feature>
<organism evidence="12 13">
    <name type="scientific">Haloplasma contractile SSD-17B</name>
    <dbReference type="NCBI Taxonomy" id="1033810"/>
    <lineage>
        <taxon>Bacteria</taxon>
        <taxon>Bacillati</taxon>
        <taxon>Mycoplasmatota</taxon>
        <taxon>Mollicutes</taxon>
        <taxon>Haloplasmatales</taxon>
        <taxon>Haloplasmataceae</taxon>
        <taxon>Haloplasma</taxon>
    </lineage>
</organism>
<comment type="catalytic activity">
    <reaction evidence="10">
        <text>D-glyceraldehyde 3-phosphate + pyruvate + H(+) = 1-deoxy-D-xylulose 5-phosphate + CO2</text>
        <dbReference type="Rhea" id="RHEA:12605"/>
        <dbReference type="ChEBI" id="CHEBI:15361"/>
        <dbReference type="ChEBI" id="CHEBI:15378"/>
        <dbReference type="ChEBI" id="CHEBI:16526"/>
        <dbReference type="ChEBI" id="CHEBI:57792"/>
        <dbReference type="ChEBI" id="CHEBI:59776"/>
        <dbReference type="EC" id="2.2.1.7"/>
    </reaction>
</comment>
<evidence type="ECO:0000256" key="8">
    <source>
        <dbReference type="ARBA" id="ARBA00023052"/>
    </source>
</evidence>
<evidence type="ECO:0000256" key="1">
    <source>
        <dbReference type="ARBA" id="ARBA00004980"/>
    </source>
</evidence>
<dbReference type="InterPro" id="IPR005477">
    <property type="entry name" value="Dxylulose-5-P_synthase"/>
</dbReference>
<feature type="binding site" evidence="10">
    <location>
        <position position="174"/>
    </location>
    <ligand>
        <name>thiamine diphosphate</name>
        <dbReference type="ChEBI" id="CHEBI:58937"/>
    </ligand>
</feature>
<feature type="binding site" evidence="10">
    <location>
        <position position="365"/>
    </location>
    <ligand>
        <name>thiamine diphosphate</name>
        <dbReference type="ChEBI" id="CHEBI:58937"/>
    </ligand>
</feature>
<keyword evidence="5 10" id="KW-0479">Metal-binding</keyword>
<evidence type="ECO:0000256" key="2">
    <source>
        <dbReference type="ARBA" id="ARBA00011081"/>
    </source>
</evidence>
<reference evidence="12 13" key="1">
    <citation type="journal article" date="2011" name="J. Bacteriol.">
        <title>Genome sequence of Haloplasma contractile, an unusual contractile bacterium from a deep-sea anoxic brine lake.</title>
        <authorList>
            <person name="Antunes A."/>
            <person name="Alam I."/>
            <person name="El Dorry H."/>
            <person name="Siam R."/>
            <person name="Robertson A."/>
            <person name="Bajic V.B."/>
            <person name="Stingl U."/>
        </authorList>
    </citation>
    <scope>NUCLEOTIDE SEQUENCE [LARGE SCALE GENOMIC DNA]</scope>
    <source>
        <strain evidence="12 13">SSD-17B</strain>
    </source>
</reference>
<dbReference type="NCBIfam" id="NF003933">
    <property type="entry name" value="PRK05444.2-2"/>
    <property type="match status" value="1"/>
</dbReference>
<evidence type="ECO:0000313" key="13">
    <source>
        <dbReference type="Proteomes" id="UP000005707"/>
    </source>
</evidence>
<dbReference type="InterPro" id="IPR020826">
    <property type="entry name" value="Transketolase_BS"/>
</dbReference>
<keyword evidence="8 10" id="KW-0786">Thiamine pyrophosphate</keyword>
<evidence type="ECO:0000256" key="3">
    <source>
        <dbReference type="ARBA" id="ARBA00011738"/>
    </source>
</evidence>
<dbReference type="SUPFAM" id="SSF52922">
    <property type="entry name" value="TK C-terminal domain-like"/>
    <property type="match status" value="1"/>
</dbReference>
<feature type="domain" description="Transketolase-like pyrimidine-binding" evidence="11">
    <location>
        <begin position="314"/>
        <end position="477"/>
    </location>
</feature>
<dbReference type="UniPathway" id="UPA00064">
    <property type="reaction ID" value="UER00091"/>
</dbReference>
<evidence type="ECO:0000259" key="11">
    <source>
        <dbReference type="SMART" id="SM00861"/>
    </source>
</evidence>
<dbReference type="InterPro" id="IPR009014">
    <property type="entry name" value="Transketo_C/PFOR_II"/>
</dbReference>
<comment type="pathway">
    <text evidence="1 10">Metabolic intermediate biosynthesis; 1-deoxy-D-xylulose 5-phosphate biosynthesis; 1-deoxy-D-xylulose 5-phosphate from D-glyceraldehyde 3-phosphate and pyruvate: step 1/1.</text>
</comment>
<dbReference type="HAMAP" id="MF_00315">
    <property type="entry name" value="DXP_synth"/>
    <property type="match status" value="1"/>
</dbReference>
<dbReference type="GO" id="GO:0008661">
    <property type="term" value="F:1-deoxy-D-xylulose-5-phosphate synthase activity"/>
    <property type="evidence" value="ECO:0007669"/>
    <property type="project" value="UniProtKB-UniRule"/>
</dbReference>
<dbReference type="Gene3D" id="3.40.50.970">
    <property type="match status" value="2"/>
</dbReference>
<dbReference type="STRING" id="1033810.HLPCO_000439"/>
<dbReference type="InterPro" id="IPR029061">
    <property type="entry name" value="THDP-binding"/>
</dbReference>
<dbReference type="GO" id="GO:0016114">
    <property type="term" value="P:terpenoid biosynthetic process"/>
    <property type="evidence" value="ECO:0007669"/>
    <property type="project" value="UniProtKB-UniRule"/>
</dbReference>
<dbReference type="GO" id="GO:0030976">
    <property type="term" value="F:thiamine pyrophosphate binding"/>
    <property type="evidence" value="ECO:0007669"/>
    <property type="project" value="UniProtKB-UniRule"/>
</dbReference>
<dbReference type="GO" id="GO:0000287">
    <property type="term" value="F:magnesium ion binding"/>
    <property type="evidence" value="ECO:0007669"/>
    <property type="project" value="UniProtKB-UniRule"/>
</dbReference>
<comment type="cofactor">
    <cofactor evidence="10">
        <name>thiamine diphosphate</name>
        <dbReference type="ChEBI" id="CHEBI:58937"/>
    </cofactor>
    <text evidence="10">Binds 1 thiamine pyrophosphate per subunit.</text>
</comment>
<dbReference type="Proteomes" id="UP000005707">
    <property type="component" value="Unassembled WGS sequence"/>
</dbReference>
<dbReference type="Pfam" id="PF13292">
    <property type="entry name" value="DXP_synthase_N"/>
    <property type="match status" value="1"/>
</dbReference>
<keyword evidence="4 10" id="KW-0808">Transferase</keyword>
<dbReference type="InterPro" id="IPR049557">
    <property type="entry name" value="Transketolase_CS"/>
</dbReference>
<dbReference type="PROSITE" id="PS00801">
    <property type="entry name" value="TRANSKETOLASE_1"/>
    <property type="match status" value="1"/>
</dbReference>
<dbReference type="CDD" id="cd07033">
    <property type="entry name" value="TPP_PYR_DXS_TK_like"/>
    <property type="match status" value="1"/>
</dbReference>
<comment type="subunit">
    <text evidence="3 10">Homodimer.</text>
</comment>
<reference evidence="12 13" key="2">
    <citation type="journal article" date="2013" name="PLoS ONE">
        <title>INDIGO - INtegrated Data Warehouse of MIcrobial GenOmes with Examples from the Red Sea Extremophiles.</title>
        <authorList>
            <person name="Alam I."/>
            <person name="Antunes A."/>
            <person name="Kamau A.A."/>
            <person name="Ba Alawi W."/>
            <person name="Kalkatawi M."/>
            <person name="Stingl U."/>
            <person name="Bajic V.B."/>
        </authorList>
    </citation>
    <scope>NUCLEOTIDE SEQUENCE [LARGE SCALE GENOMIC DNA]</scope>
    <source>
        <strain evidence="12 13">SSD-17B</strain>
    </source>
</reference>
<dbReference type="OrthoDB" id="9803371at2"/>
<comment type="caution">
    <text evidence="12">The sequence shown here is derived from an EMBL/GenBank/DDBJ whole genome shotgun (WGS) entry which is preliminary data.</text>
</comment>
<keyword evidence="6 10" id="KW-0460">Magnesium</keyword>
<dbReference type="SUPFAM" id="SSF52518">
    <property type="entry name" value="Thiamin diphosphate-binding fold (THDP-binding)"/>
    <property type="match status" value="2"/>
</dbReference>
<feature type="binding site" evidence="10">
    <location>
        <position position="281"/>
    </location>
    <ligand>
        <name>thiamine diphosphate</name>
        <dbReference type="ChEBI" id="CHEBI:58937"/>
    </ligand>
</feature>